<feature type="compositionally biased region" description="Basic and acidic residues" evidence="1">
    <location>
        <begin position="215"/>
        <end position="230"/>
    </location>
</feature>
<proteinExistence type="predicted"/>
<dbReference type="Proteomes" id="UP000243723">
    <property type="component" value="Unassembled WGS sequence"/>
</dbReference>
<evidence type="ECO:0000256" key="1">
    <source>
        <dbReference type="SAM" id="MobiDB-lite"/>
    </source>
</evidence>
<accession>A0A2P8AIY5</accession>
<evidence type="ECO:0000313" key="2">
    <source>
        <dbReference type="EMBL" id="PSK60432.1"/>
    </source>
</evidence>
<dbReference type="AlphaFoldDB" id="A0A2P8AIY5"/>
<gene>
    <name evidence="2" type="ORF">B9Z65_582</name>
</gene>
<reference evidence="2 3" key="1">
    <citation type="submission" date="2017-05" db="EMBL/GenBank/DDBJ databases">
        <title>Draft genome sequence of Elsinoe australis.</title>
        <authorList>
            <person name="Cheng Q."/>
        </authorList>
    </citation>
    <scope>NUCLEOTIDE SEQUENCE [LARGE SCALE GENOMIC DNA]</scope>
    <source>
        <strain evidence="2 3">NL1</strain>
    </source>
</reference>
<organism evidence="2 3">
    <name type="scientific">Elsinoe australis</name>
    <dbReference type="NCBI Taxonomy" id="40998"/>
    <lineage>
        <taxon>Eukaryota</taxon>
        <taxon>Fungi</taxon>
        <taxon>Dikarya</taxon>
        <taxon>Ascomycota</taxon>
        <taxon>Pezizomycotina</taxon>
        <taxon>Dothideomycetes</taxon>
        <taxon>Dothideomycetidae</taxon>
        <taxon>Myriangiales</taxon>
        <taxon>Elsinoaceae</taxon>
        <taxon>Elsinoe</taxon>
    </lineage>
</organism>
<feature type="region of interest" description="Disordered" evidence="1">
    <location>
        <begin position="136"/>
        <end position="172"/>
    </location>
</feature>
<comment type="caution">
    <text evidence="2">The sequence shown here is derived from an EMBL/GenBank/DDBJ whole genome shotgun (WGS) entry which is preliminary data.</text>
</comment>
<sequence length="230" mass="25925">MLLLDTEKQLFILHQNCMFVDNMCAKKIPATKKAGVHGFGSAGGNKVVKPLLKNKIKYKRTGGQTLSSVTADWKRRKIGQVKHAKEVARNKKEQTIGQRLAMEVQEEHDKHMELMRERRRGAKVKGNWDSEEWYSDEFHGFSDPEDETEDDDKHLGSGARGTQNESENVLIESCNKEEDPVCGQEGLDGCKGAAKDVMTKTMAEKETKPVLMEESSQKWDAEVKGMEQGN</sequence>
<name>A0A2P8AIY5_9PEZI</name>
<keyword evidence="3" id="KW-1185">Reference proteome</keyword>
<dbReference type="EMBL" id="NHZQ01000003">
    <property type="protein sequence ID" value="PSK60432.1"/>
    <property type="molecule type" value="Genomic_DNA"/>
</dbReference>
<feature type="region of interest" description="Disordered" evidence="1">
    <location>
        <begin position="205"/>
        <end position="230"/>
    </location>
</feature>
<evidence type="ECO:0000313" key="3">
    <source>
        <dbReference type="Proteomes" id="UP000243723"/>
    </source>
</evidence>
<protein>
    <submittedName>
        <fullName evidence="2">2-oxoglutarate dehydrogenase, mitochondrial</fullName>
    </submittedName>
</protein>